<keyword evidence="2" id="KW-1185">Reference proteome</keyword>
<reference evidence="1" key="1">
    <citation type="submission" date="2020-07" db="EMBL/GenBank/DDBJ databases">
        <title>Multicomponent nature underlies the extraordinary mechanical properties of spider dragline silk.</title>
        <authorList>
            <person name="Kono N."/>
            <person name="Nakamura H."/>
            <person name="Mori M."/>
            <person name="Yoshida Y."/>
            <person name="Ohtoshi R."/>
            <person name="Malay A.D."/>
            <person name="Moran D.A.P."/>
            <person name="Tomita M."/>
            <person name="Numata K."/>
            <person name="Arakawa K."/>
        </authorList>
    </citation>
    <scope>NUCLEOTIDE SEQUENCE</scope>
</reference>
<dbReference type="AlphaFoldDB" id="A0A8X6G317"/>
<evidence type="ECO:0000313" key="1">
    <source>
        <dbReference type="EMBL" id="GFQ73048.1"/>
    </source>
</evidence>
<dbReference type="Proteomes" id="UP000887116">
    <property type="component" value="Unassembled WGS sequence"/>
</dbReference>
<evidence type="ECO:0000313" key="2">
    <source>
        <dbReference type="Proteomes" id="UP000887116"/>
    </source>
</evidence>
<accession>A0A8X6G317</accession>
<comment type="caution">
    <text evidence="1">The sequence shown here is derived from an EMBL/GenBank/DDBJ whole genome shotgun (WGS) entry which is preliminary data.</text>
</comment>
<gene>
    <name evidence="1" type="ORF">TNCT_147211</name>
</gene>
<proteinExistence type="predicted"/>
<dbReference type="EMBL" id="BMAO01021243">
    <property type="protein sequence ID" value="GFQ73048.1"/>
    <property type="molecule type" value="Genomic_DNA"/>
</dbReference>
<sequence>MRRTNVLDRYALTDHNNNPGAYLSTHSTQFITAAEAAHVDGEPVCKPVAAFSTFRMAEVVHNTFNFQTLKNSCWDLMILH</sequence>
<name>A0A8X6G317_TRICU</name>
<protein>
    <submittedName>
        <fullName evidence="1">Uncharacterized protein</fullName>
    </submittedName>
</protein>
<organism evidence="1 2">
    <name type="scientific">Trichonephila clavata</name>
    <name type="common">Joro spider</name>
    <name type="synonym">Nephila clavata</name>
    <dbReference type="NCBI Taxonomy" id="2740835"/>
    <lineage>
        <taxon>Eukaryota</taxon>
        <taxon>Metazoa</taxon>
        <taxon>Ecdysozoa</taxon>
        <taxon>Arthropoda</taxon>
        <taxon>Chelicerata</taxon>
        <taxon>Arachnida</taxon>
        <taxon>Araneae</taxon>
        <taxon>Araneomorphae</taxon>
        <taxon>Entelegynae</taxon>
        <taxon>Araneoidea</taxon>
        <taxon>Nephilidae</taxon>
        <taxon>Trichonephila</taxon>
    </lineage>
</organism>